<accession>A0A069QLN7</accession>
<dbReference type="InterPro" id="IPR036249">
    <property type="entry name" value="Thioredoxin-like_sf"/>
</dbReference>
<dbReference type="RefSeq" id="WP_018966217.1">
    <property type="nucleotide sequence ID" value="NZ_KB899210.1"/>
</dbReference>
<protein>
    <recommendedName>
        <fullName evidence="3">DsbA-like protein</fullName>
    </recommendedName>
</protein>
<comment type="caution">
    <text evidence="1">The sequence shown here is derived from an EMBL/GenBank/DDBJ whole genome shotgun (WGS) entry which is preliminary data.</text>
</comment>
<dbReference type="AlphaFoldDB" id="A0A069QLN7"/>
<dbReference type="Pfam" id="PF13743">
    <property type="entry name" value="Thioredoxin_5"/>
    <property type="match status" value="1"/>
</dbReference>
<dbReference type="PANTHER" id="PTHR13887:SF54">
    <property type="entry name" value="DSBA FAMILY PROTEIN"/>
    <property type="match status" value="1"/>
</dbReference>
<evidence type="ECO:0008006" key="3">
    <source>
        <dbReference type="Google" id="ProtNLM"/>
    </source>
</evidence>
<dbReference type="EMBL" id="JNGW01000035">
    <property type="protein sequence ID" value="KDR52954.1"/>
    <property type="molecule type" value="Genomic_DNA"/>
</dbReference>
<evidence type="ECO:0000313" key="1">
    <source>
        <dbReference type="EMBL" id="KDR52954.1"/>
    </source>
</evidence>
<evidence type="ECO:0000313" key="2">
    <source>
        <dbReference type="Proteomes" id="UP000027442"/>
    </source>
</evidence>
<proteinExistence type="predicted"/>
<dbReference type="PANTHER" id="PTHR13887">
    <property type="entry name" value="GLUTATHIONE S-TRANSFERASE KAPPA"/>
    <property type="match status" value="1"/>
</dbReference>
<dbReference type="SUPFAM" id="SSF52833">
    <property type="entry name" value="Thioredoxin-like"/>
    <property type="match status" value="1"/>
</dbReference>
<name>A0A069QLN7_HOYLO</name>
<organism evidence="1 2">
    <name type="scientific">Hoylesella loescheii DSM 19665 = JCM 12249 = ATCC 15930</name>
    <dbReference type="NCBI Taxonomy" id="1122985"/>
    <lineage>
        <taxon>Bacteria</taxon>
        <taxon>Pseudomonadati</taxon>
        <taxon>Bacteroidota</taxon>
        <taxon>Bacteroidia</taxon>
        <taxon>Bacteroidales</taxon>
        <taxon>Prevotellaceae</taxon>
        <taxon>Hoylesella</taxon>
    </lineage>
</organism>
<reference evidence="1 2" key="1">
    <citation type="submission" date="2013-08" db="EMBL/GenBank/DDBJ databases">
        <authorList>
            <person name="Weinstock G."/>
            <person name="Sodergren E."/>
            <person name="Wylie T."/>
            <person name="Fulton L."/>
            <person name="Fulton R."/>
            <person name="Fronick C."/>
            <person name="O'Laughlin M."/>
            <person name="Godfrey J."/>
            <person name="Miner T."/>
            <person name="Herter B."/>
            <person name="Appelbaum E."/>
            <person name="Cordes M."/>
            <person name="Lek S."/>
            <person name="Wollam A."/>
            <person name="Pepin K.H."/>
            <person name="Palsikar V.B."/>
            <person name="Mitreva M."/>
            <person name="Wilson R.K."/>
        </authorList>
    </citation>
    <scope>NUCLEOTIDE SEQUENCE [LARGE SCALE GENOMIC DNA]</scope>
    <source>
        <strain evidence="1 2">ATCC 15930</strain>
    </source>
</reference>
<gene>
    <name evidence="1" type="ORF">HMPREF1991_00909</name>
</gene>
<dbReference type="Gene3D" id="3.40.30.10">
    <property type="entry name" value="Glutaredoxin"/>
    <property type="match status" value="1"/>
</dbReference>
<keyword evidence="2" id="KW-1185">Reference proteome</keyword>
<sequence length="298" mass="33301">MNKVIITNVTDPVCPWCWGEEPFFRKLETHFPNLITWRNVMGGLVEDMNKNKPADIDSLTYYNKENKDFITHCLETAEKHHMPIKVEGFNLFSETENSSFPLCIAFKAAQMADAEKADLFLYNLRAAAMAEARQAISEAELIAIADESGIDIAAFLDPLNDGSAEKAFWQDVEEAKSLKVEVFPTFVFEYEGKKMPLKNFRDYNTMAAMIKAVSGGKLLPQAVSFSPEALFELMETHPRLAAEEVKEAFDFADLQAMEAAIAPLLATGDLLKQPTDNSYFVRKPAKGMACDLTTGICK</sequence>
<dbReference type="eggNOG" id="COG2761">
    <property type="taxonomic scope" value="Bacteria"/>
</dbReference>
<dbReference type="HOGENOM" id="CLU_069785_1_0_10"/>
<dbReference type="PATRIC" id="fig|1122985.7.peg.940"/>
<dbReference type="Proteomes" id="UP000027442">
    <property type="component" value="Unassembled WGS sequence"/>
</dbReference>